<dbReference type="STRING" id="676599.ARC20_09675"/>
<proteinExistence type="predicted"/>
<name>A0A0R0ARL8_9GAMM</name>
<dbReference type="OrthoDB" id="69764at2"/>
<accession>A0A0R0ARL8</accession>
<comment type="caution">
    <text evidence="2">The sequence shown here is derived from an EMBL/GenBank/DDBJ whole genome shotgun (WGS) entry which is preliminary data.</text>
</comment>
<dbReference type="Gene3D" id="2.40.350.10">
    <property type="entry name" value="SO1590-like"/>
    <property type="match status" value="1"/>
</dbReference>
<dbReference type="InterPro" id="IPR023159">
    <property type="entry name" value="SO1590-like_sf"/>
</dbReference>
<dbReference type="AlphaFoldDB" id="A0A0R0ARL8"/>
<dbReference type="Proteomes" id="UP000051802">
    <property type="component" value="Unassembled WGS sequence"/>
</dbReference>
<reference evidence="2 3" key="1">
    <citation type="submission" date="2015-10" db="EMBL/GenBank/DDBJ databases">
        <title>Genome sequencing and analysis of members of genus Stenotrophomonas.</title>
        <authorList>
            <person name="Patil P.P."/>
            <person name="Midha S."/>
            <person name="Patil P.B."/>
        </authorList>
    </citation>
    <scope>NUCLEOTIDE SEQUENCE [LARGE SCALE GENOMIC DNA]</scope>
    <source>
        <strain evidence="2 3">JCM 16536</strain>
    </source>
</reference>
<evidence type="ECO:0000256" key="1">
    <source>
        <dbReference type="SAM" id="MobiDB-lite"/>
    </source>
</evidence>
<sequence length="129" mass="13655">MHHATGSFEVKLQPQPAREDAGLGRMSLDKTFSGPLSATSRGEMLAARTAQEGSAAYVAIETVEGTLDGRQGGFVLVHRGLMDRGAQDMAISVVPDSGTGALAGLRGEMKIRIEGGAHYYDFDYTLPAE</sequence>
<gene>
    <name evidence="2" type="ORF">ARC20_09675</name>
</gene>
<evidence type="ECO:0000313" key="3">
    <source>
        <dbReference type="Proteomes" id="UP000051802"/>
    </source>
</evidence>
<keyword evidence="3" id="KW-1185">Reference proteome</keyword>
<evidence type="ECO:0000313" key="2">
    <source>
        <dbReference type="EMBL" id="KRG43729.1"/>
    </source>
</evidence>
<dbReference type="InterPro" id="IPR021607">
    <property type="entry name" value="DUF3224"/>
</dbReference>
<organism evidence="2 3">
    <name type="scientific">Stenotrophomonas panacihumi</name>
    <dbReference type="NCBI Taxonomy" id="676599"/>
    <lineage>
        <taxon>Bacteria</taxon>
        <taxon>Pseudomonadati</taxon>
        <taxon>Pseudomonadota</taxon>
        <taxon>Gammaproteobacteria</taxon>
        <taxon>Lysobacterales</taxon>
        <taxon>Lysobacteraceae</taxon>
        <taxon>Stenotrophomonas</taxon>
    </lineage>
</organism>
<feature type="region of interest" description="Disordered" evidence="1">
    <location>
        <begin position="1"/>
        <end position="26"/>
    </location>
</feature>
<dbReference type="Pfam" id="PF11528">
    <property type="entry name" value="DUF3224"/>
    <property type="match status" value="1"/>
</dbReference>
<dbReference type="EMBL" id="LLXU01000074">
    <property type="protein sequence ID" value="KRG43729.1"/>
    <property type="molecule type" value="Genomic_DNA"/>
</dbReference>
<evidence type="ECO:0008006" key="4">
    <source>
        <dbReference type="Google" id="ProtNLM"/>
    </source>
</evidence>
<dbReference type="SUPFAM" id="SSF159238">
    <property type="entry name" value="SO1590-like"/>
    <property type="match status" value="1"/>
</dbReference>
<protein>
    <recommendedName>
        <fullName evidence="4">DUF3224 domain-containing protein</fullName>
    </recommendedName>
</protein>